<comment type="caution">
    <text evidence="1">The sequence shown here is derived from an EMBL/GenBank/DDBJ whole genome shotgun (WGS) entry which is preliminary data.</text>
</comment>
<evidence type="ECO:0000313" key="1">
    <source>
        <dbReference type="EMBL" id="GAI92267.1"/>
    </source>
</evidence>
<name>X1SGW5_9ZZZZ</name>
<protein>
    <submittedName>
        <fullName evidence="1">Uncharacterized protein</fullName>
    </submittedName>
</protein>
<organism evidence="1">
    <name type="scientific">marine sediment metagenome</name>
    <dbReference type="NCBI Taxonomy" id="412755"/>
    <lineage>
        <taxon>unclassified sequences</taxon>
        <taxon>metagenomes</taxon>
        <taxon>ecological metagenomes</taxon>
    </lineage>
</organism>
<dbReference type="AlphaFoldDB" id="X1SGW5"/>
<sequence length="47" mass="5558">TTEGTEYTEKRFIIFYVAHDFEPGLTRFWGLPGFTKDYLFFNHGNHG</sequence>
<feature type="non-terminal residue" evidence="1">
    <location>
        <position position="1"/>
    </location>
</feature>
<gene>
    <name evidence="1" type="ORF">S12H4_26775</name>
</gene>
<dbReference type="EMBL" id="BARW01015225">
    <property type="protein sequence ID" value="GAI92267.1"/>
    <property type="molecule type" value="Genomic_DNA"/>
</dbReference>
<reference evidence="1" key="1">
    <citation type="journal article" date="2014" name="Front. Microbiol.">
        <title>High frequency of phylogenetically diverse reductive dehalogenase-homologous genes in deep subseafloor sedimentary metagenomes.</title>
        <authorList>
            <person name="Kawai M."/>
            <person name="Futagami T."/>
            <person name="Toyoda A."/>
            <person name="Takaki Y."/>
            <person name="Nishi S."/>
            <person name="Hori S."/>
            <person name="Arai W."/>
            <person name="Tsubouchi T."/>
            <person name="Morono Y."/>
            <person name="Uchiyama I."/>
            <person name="Ito T."/>
            <person name="Fujiyama A."/>
            <person name="Inagaki F."/>
            <person name="Takami H."/>
        </authorList>
    </citation>
    <scope>NUCLEOTIDE SEQUENCE</scope>
    <source>
        <strain evidence="1">Expedition CK06-06</strain>
    </source>
</reference>
<accession>X1SGW5</accession>
<proteinExistence type="predicted"/>